<reference evidence="1 2" key="1">
    <citation type="submission" date="2020-08" db="EMBL/GenBank/DDBJ databases">
        <authorList>
            <person name="Koutsovoulos G."/>
            <person name="Danchin GJ E."/>
        </authorList>
    </citation>
    <scope>NUCLEOTIDE SEQUENCE [LARGE SCALE GENOMIC DNA]</scope>
</reference>
<protein>
    <submittedName>
        <fullName evidence="1">Uncharacterized protein</fullName>
    </submittedName>
</protein>
<comment type="caution">
    <text evidence="1">The sequence shown here is derived from an EMBL/GenBank/DDBJ whole genome shotgun (WGS) entry which is preliminary data.</text>
</comment>
<proteinExistence type="predicted"/>
<dbReference type="EMBL" id="CAJEWN010001750">
    <property type="protein sequence ID" value="CAD2199800.1"/>
    <property type="molecule type" value="Genomic_DNA"/>
</dbReference>
<name>A0A6V7XKC8_MELEN</name>
<evidence type="ECO:0000313" key="2">
    <source>
        <dbReference type="Proteomes" id="UP000580250"/>
    </source>
</evidence>
<dbReference type="AlphaFoldDB" id="A0A6V7XKC8"/>
<evidence type="ECO:0000313" key="1">
    <source>
        <dbReference type="EMBL" id="CAD2199800.1"/>
    </source>
</evidence>
<accession>A0A6V7XKC8</accession>
<gene>
    <name evidence="1" type="ORF">MENT_LOCUS53223</name>
</gene>
<organism evidence="1 2">
    <name type="scientific">Meloidogyne enterolobii</name>
    <name type="common">Root-knot nematode worm</name>
    <name type="synonym">Meloidogyne mayaguensis</name>
    <dbReference type="NCBI Taxonomy" id="390850"/>
    <lineage>
        <taxon>Eukaryota</taxon>
        <taxon>Metazoa</taxon>
        <taxon>Ecdysozoa</taxon>
        <taxon>Nematoda</taxon>
        <taxon>Chromadorea</taxon>
        <taxon>Rhabditida</taxon>
        <taxon>Tylenchina</taxon>
        <taxon>Tylenchomorpha</taxon>
        <taxon>Tylenchoidea</taxon>
        <taxon>Meloidogynidae</taxon>
        <taxon>Meloidogyninae</taxon>
        <taxon>Meloidogyne</taxon>
    </lineage>
</organism>
<dbReference type="Proteomes" id="UP000580250">
    <property type="component" value="Unassembled WGS sequence"/>
</dbReference>
<sequence>MISCLNVKLHPERLGRLCQDTRLRLRKFIFICMHPGWGSGRG</sequence>